<keyword evidence="1" id="KW-1185">Reference proteome</keyword>
<evidence type="ECO:0000313" key="2">
    <source>
        <dbReference type="WBParaSite" id="PTRK_0001059600.1"/>
    </source>
</evidence>
<sequence>MLYDRCGIPSTCKEICEFATKINLVDSLLRPSSNKSERHYSLGYRKYFKLHDMSTLETQSIMKCKRKNDIEDYEVGRYDRMNSRYKEFSIEIDGEKRSCKHED</sequence>
<dbReference type="Proteomes" id="UP000038045">
    <property type="component" value="Unplaced"/>
</dbReference>
<dbReference type="WBParaSite" id="PTRK_0001059600.1">
    <property type="protein sequence ID" value="PTRK_0001059600.1"/>
    <property type="gene ID" value="PTRK_0001059600"/>
</dbReference>
<accession>A0A0N4ZPY9</accession>
<organism evidence="1 2">
    <name type="scientific">Parastrongyloides trichosuri</name>
    <name type="common">Possum-specific nematode worm</name>
    <dbReference type="NCBI Taxonomy" id="131310"/>
    <lineage>
        <taxon>Eukaryota</taxon>
        <taxon>Metazoa</taxon>
        <taxon>Ecdysozoa</taxon>
        <taxon>Nematoda</taxon>
        <taxon>Chromadorea</taxon>
        <taxon>Rhabditida</taxon>
        <taxon>Tylenchina</taxon>
        <taxon>Panagrolaimomorpha</taxon>
        <taxon>Strongyloidoidea</taxon>
        <taxon>Strongyloididae</taxon>
        <taxon>Parastrongyloides</taxon>
    </lineage>
</organism>
<name>A0A0N4ZPY9_PARTI</name>
<dbReference type="AlphaFoldDB" id="A0A0N4ZPY9"/>
<protein>
    <submittedName>
        <fullName evidence="2">Dimer_Tnp_hAT domain-containing protein</fullName>
    </submittedName>
</protein>
<evidence type="ECO:0000313" key="1">
    <source>
        <dbReference type="Proteomes" id="UP000038045"/>
    </source>
</evidence>
<reference evidence="2" key="1">
    <citation type="submission" date="2017-02" db="UniProtKB">
        <authorList>
            <consortium name="WormBaseParasite"/>
        </authorList>
    </citation>
    <scope>IDENTIFICATION</scope>
</reference>
<proteinExistence type="predicted"/>